<evidence type="ECO:0000313" key="3">
    <source>
        <dbReference type="Proteomes" id="UP000179076"/>
    </source>
</evidence>
<dbReference type="AlphaFoldDB" id="A0A1F6VCM1"/>
<proteinExistence type="predicted"/>
<protein>
    <submittedName>
        <fullName evidence="2">Uncharacterized protein</fullName>
    </submittedName>
</protein>
<feature type="region of interest" description="Disordered" evidence="1">
    <location>
        <begin position="1"/>
        <end position="24"/>
    </location>
</feature>
<organism evidence="2 3">
    <name type="scientific">Candidatus Muproteobacteria bacterium RBG_16_60_9</name>
    <dbReference type="NCBI Taxonomy" id="1817755"/>
    <lineage>
        <taxon>Bacteria</taxon>
        <taxon>Pseudomonadati</taxon>
        <taxon>Pseudomonadota</taxon>
        <taxon>Candidatus Muproteobacteria</taxon>
    </lineage>
</organism>
<sequence>MTKRDIGATLLVRPPPGRPVDRNRGSASLTLVVAASNPIPIESANANHRPRHIIANTVRRSKDRSITLIRLAVRAEMSTLASTKNLFARTYYWFPWHR</sequence>
<gene>
    <name evidence="2" type="ORF">A2W18_11905</name>
</gene>
<accession>A0A1F6VCM1</accession>
<reference evidence="2 3" key="1">
    <citation type="journal article" date="2016" name="Nat. Commun.">
        <title>Thousands of microbial genomes shed light on interconnected biogeochemical processes in an aquifer system.</title>
        <authorList>
            <person name="Anantharaman K."/>
            <person name="Brown C.T."/>
            <person name="Hug L.A."/>
            <person name="Sharon I."/>
            <person name="Castelle C.J."/>
            <person name="Probst A.J."/>
            <person name="Thomas B.C."/>
            <person name="Singh A."/>
            <person name="Wilkins M.J."/>
            <person name="Karaoz U."/>
            <person name="Brodie E.L."/>
            <person name="Williams K.H."/>
            <person name="Hubbard S.S."/>
            <person name="Banfield J.F."/>
        </authorList>
    </citation>
    <scope>NUCLEOTIDE SEQUENCE [LARGE SCALE GENOMIC DNA]</scope>
</reference>
<comment type="caution">
    <text evidence="2">The sequence shown here is derived from an EMBL/GenBank/DDBJ whole genome shotgun (WGS) entry which is preliminary data.</text>
</comment>
<evidence type="ECO:0000313" key="2">
    <source>
        <dbReference type="EMBL" id="OGI67411.1"/>
    </source>
</evidence>
<evidence type="ECO:0000256" key="1">
    <source>
        <dbReference type="SAM" id="MobiDB-lite"/>
    </source>
</evidence>
<name>A0A1F6VCM1_9PROT</name>
<dbReference type="Proteomes" id="UP000179076">
    <property type="component" value="Unassembled WGS sequence"/>
</dbReference>
<dbReference type="EMBL" id="MFSP01000061">
    <property type="protein sequence ID" value="OGI67411.1"/>
    <property type="molecule type" value="Genomic_DNA"/>
</dbReference>